<evidence type="ECO:0000256" key="4">
    <source>
        <dbReference type="ARBA" id="ARBA00022679"/>
    </source>
</evidence>
<dbReference type="GO" id="GO:0005524">
    <property type="term" value="F:ATP binding"/>
    <property type="evidence" value="ECO:0007669"/>
    <property type="project" value="UniProtKB-KW"/>
</dbReference>
<dbReference type="Pfam" id="PF04607">
    <property type="entry name" value="RelA_SpoT"/>
    <property type="match status" value="1"/>
</dbReference>
<organism evidence="8 9">
    <name type="scientific">Weissella soli</name>
    <dbReference type="NCBI Taxonomy" id="155866"/>
    <lineage>
        <taxon>Bacteria</taxon>
        <taxon>Bacillati</taxon>
        <taxon>Bacillota</taxon>
        <taxon>Bacilli</taxon>
        <taxon>Lactobacillales</taxon>
        <taxon>Lactobacillaceae</taxon>
        <taxon>Weissella</taxon>
    </lineage>
</organism>
<keyword evidence="4" id="KW-0808">Transferase</keyword>
<dbReference type="InterPro" id="IPR007685">
    <property type="entry name" value="RelA_SpoT"/>
</dbReference>
<evidence type="ECO:0000313" key="9">
    <source>
        <dbReference type="Proteomes" id="UP000254912"/>
    </source>
</evidence>
<evidence type="ECO:0000256" key="5">
    <source>
        <dbReference type="ARBA" id="ARBA00022741"/>
    </source>
</evidence>
<evidence type="ECO:0000256" key="1">
    <source>
        <dbReference type="ARBA" id="ARBA00004976"/>
    </source>
</evidence>
<dbReference type="SMART" id="SM00954">
    <property type="entry name" value="RelA_SpoT"/>
    <property type="match status" value="1"/>
</dbReference>
<protein>
    <submittedName>
        <fullName evidence="8">Putative GTP pyrophosphokinase</fullName>
    </submittedName>
</protein>
<dbReference type="GeneID" id="94546087"/>
<dbReference type="GO" id="GO:0015970">
    <property type="term" value="P:guanosine tetraphosphate biosynthetic process"/>
    <property type="evidence" value="ECO:0007669"/>
    <property type="project" value="UniProtKB-UniPathway"/>
</dbReference>
<reference evidence="8 9" key="1">
    <citation type="submission" date="2018-07" db="EMBL/GenBank/DDBJ databases">
        <title>Genomic Encyclopedia of Type Strains, Phase III (KMG-III): the genomes of soil and plant-associated and newly described type strains.</title>
        <authorList>
            <person name="Whitman W."/>
        </authorList>
    </citation>
    <scope>NUCLEOTIDE SEQUENCE [LARGE SCALE GENOMIC DNA]</scope>
    <source>
        <strain evidence="8 9">CECT 7031</strain>
    </source>
</reference>
<dbReference type="KEGG" id="wso:WSWS_00889"/>
<evidence type="ECO:0000256" key="7">
    <source>
        <dbReference type="ARBA" id="ARBA00022840"/>
    </source>
</evidence>
<dbReference type="PANTHER" id="PTHR47837:SF2">
    <property type="entry name" value="GTP PYROPHOSPHOKINASE YWAC"/>
    <property type="match status" value="1"/>
</dbReference>
<evidence type="ECO:0000313" key="8">
    <source>
        <dbReference type="EMBL" id="RDL12089.1"/>
    </source>
</evidence>
<dbReference type="RefSeq" id="WP_070230145.1">
    <property type="nucleotide sequence ID" value="NZ_BJYO01000002.1"/>
</dbReference>
<dbReference type="AlphaFoldDB" id="A0A288QXG5"/>
<dbReference type="SUPFAM" id="SSF81301">
    <property type="entry name" value="Nucleotidyltransferase"/>
    <property type="match status" value="1"/>
</dbReference>
<keyword evidence="7" id="KW-0067">ATP-binding</keyword>
<dbReference type="GO" id="GO:0016301">
    <property type="term" value="F:kinase activity"/>
    <property type="evidence" value="ECO:0007669"/>
    <property type="project" value="UniProtKB-KW"/>
</dbReference>
<dbReference type="Gene3D" id="3.30.460.10">
    <property type="entry name" value="Beta Polymerase, domain 2"/>
    <property type="match status" value="1"/>
</dbReference>
<evidence type="ECO:0000256" key="2">
    <source>
        <dbReference type="ARBA" id="ARBA00007476"/>
    </source>
</evidence>
<dbReference type="InterPro" id="IPR052366">
    <property type="entry name" value="GTP_Pyrophosphokinase"/>
</dbReference>
<evidence type="ECO:0000256" key="6">
    <source>
        <dbReference type="ARBA" id="ARBA00022777"/>
    </source>
</evidence>
<dbReference type="CDD" id="cd05399">
    <property type="entry name" value="NT_Rel-Spo_like"/>
    <property type="match status" value="1"/>
</dbReference>
<dbReference type="FunFam" id="3.30.460.10:FF:000012">
    <property type="entry name" value="GTP pyrophosphokinase YjbM"/>
    <property type="match status" value="1"/>
</dbReference>
<name>A0A288QXG5_9LACO</name>
<comment type="caution">
    <text evidence="8">The sequence shown here is derived from an EMBL/GenBank/DDBJ whole genome shotgun (WGS) entry which is preliminary data.</text>
</comment>
<dbReference type="EMBL" id="QRAS01000001">
    <property type="protein sequence ID" value="RDL12089.1"/>
    <property type="molecule type" value="Genomic_DNA"/>
</dbReference>
<dbReference type="Gene3D" id="1.10.287.860">
    <property type="entry name" value="Nucleotidyltransferase"/>
    <property type="match status" value="1"/>
</dbReference>
<keyword evidence="9" id="KW-1185">Reference proteome</keyword>
<comment type="pathway">
    <text evidence="1">Purine metabolism; ppGpp biosynthesis; ppGpp from GTP: step 1/2.</text>
</comment>
<comment type="subunit">
    <text evidence="3">Homotetramer.</text>
</comment>
<evidence type="ECO:0000256" key="3">
    <source>
        <dbReference type="ARBA" id="ARBA00011881"/>
    </source>
</evidence>
<accession>A0A288QXG5</accession>
<dbReference type="Proteomes" id="UP000254912">
    <property type="component" value="Unassembled WGS sequence"/>
</dbReference>
<dbReference type="UniPathway" id="UPA00908">
    <property type="reaction ID" value="UER00884"/>
</dbReference>
<sequence>MIENWTEFLQPYEQAVAELKVKLRAMRIEFETAGVHTPIEFITGRVKAQQNIIEKAERRHVAMDRLEQDMQDIAGLRIMTQYVKDIYTVVDLLRERQDMVILEERDYVTNAKPSGYQSYHVVIEYPIQTISGEKKLIAEIQIRTMQMNVWATIEHAINYKFDGEIPSDVQDKLEEVATLSMRVDTMFQDIQEEVTMINK</sequence>
<keyword evidence="6 8" id="KW-0418">Kinase</keyword>
<comment type="similarity">
    <text evidence="2">Belongs to the RelA/SpoT family.</text>
</comment>
<gene>
    <name evidence="8" type="ORF">DFP99_0518</name>
</gene>
<dbReference type="OrthoDB" id="9789634at2"/>
<keyword evidence="5" id="KW-0547">Nucleotide-binding</keyword>
<proteinExistence type="inferred from homology"/>
<dbReference type="PANTHER" id="PTHR47837">
    <property type="entry name" value="GTP PYROPHOSPHOKINASE YJBM"/>
    <property type="match status" value="1"/>
</dbReference>
<dbReference type="InterPro" id="IPR043519">
    <property type="entry name" value="NT_sf"/>
</dbReference>